<gene>
    <name evidence="2" type="ORF">M404DRAFT_723524</name>
</gene>
<name>A0A0C3P312_PISTI</name>
<dbReference type="EMBL" id="KN831986">
    <property type="protein sequence ID" value="KIO01694.1"/>
    <property type="molecule type" value="Genomic_DNA"/>
</dbReference>
<dbReference type="HOGENOM" id="CLU_1278067_0_0_1"/>
<reference evidence="2 3" key="1">
    <citation type="submission" date="2014-04" db="EMBL/GenBank/DDBJ databases">
        <authorList>
            <consortium name="DOE Joint Genome Institute"/>
            <person name="Kuo A."/>
            <person name="Kohler A."/>
            <person name="Costa M.D."/>
            <person name="Nagy L.G."/>
            <person name="Floudas D."/>
            <person name="Copeland A."/>
            <person name="Barry K.W."/>
            <person name="Cichocki N."/>
            <person name="Veneault-Fourrey C."/>
            <person name="LaButti K."/>
            <person name="Lindquist E.A."/>
            <person name="Lipzen A."/>
            <person name="Lundell T."/>
            <person name="Morin E."/>
            <person name="Murat C."/>
            <person name="Sun H."/>
            <person name="Tunlid A."/>
            <person name="Henrissat B."/>
            <person name="Grigoriev I.V."/>
            <person name="Hibbett D.S."/>
            <person name="Martin F."/>
            <person name="Nordberg H.P."/>
            <person name="Cantor M.N."/>
            <person name="Hua S.X."/>
        </authorList>
    </citation>
    <scope>NUCLEOTIDE SEQUENCE [LARGE SCALE GENOMIC DNA]</scope>
    <source>
        <strain evidence="2 3">Marx 270</strain>
    </source>
</reference>
<feature type="compositionally biased region" description="Low complexity" evidence="1">
    <location>
        <begin position="138"/>
        <end position="153"/>
    </location>
</feature>
<evidence type="ECO:0000256" key="1">
    <source>
        <dbReference type="SAM" id="MobiDB-lite"/>
    </source>
</evidence>
<feature type="region of interest" description="Disordered" evidence="1">
    <location>
        <begin position="72"/>
        <end position="154"/>
    </location>
</feature>
<evidence type="ECO:0000313" key="2">
    <source>
        <dbReference type="EMBL" id="KIO01694.1"/>
    </source>
</evidence>
<feature type="compositionally biased region" description="Low complexity" evidence="1">
    <location>
        <begin position="110"/>
        <end position="130"/>
    </location>
</feature>
<evidence type="ECO:0000313" key="3">
    <source>
        <dbReference type="Proteomes" id="UP000054217"/>
    </source>
</evidence>
<dbReference type="Proteomes" id="UP000054217">
    <property type="component" value="Unassembled WGS sequence"/>
</dbReference>
<keyword evidence="3" id="KW-1185">Reference proteome</keyword>
<feature type="compositionally biased region" description="Polar residues" evidence="1">
    <location>
        <begin position="94"/>
        <end position="105"/>
    </location>
</feature>
<organism evidence="2 3">
    <name type="scientific">Pisolithus tinctorius Marx 270</name>
    <dbReference type="NCBI Taxonomy" id="870435"/>
    <lineage>
        <taxon>Eukaryota</taxon>
        <taxon>Fungi</taxon>
        <taxon>Dikarya</taxon>
        <taxon>Basidiomycota</taxon>
        <taxon>Agaricomycotina</taxon>
        <taxon>Agaricomycetes</taxon>
        <taxon>Agaricomycetidae</taxon>
        <taxon>Boletales</taxon>
        <taxon>Sclerodermatineae</taxon>
        <taxon>Pisolithaceae</taxon>
        <taxon>Pisolithus</taxon>
    </lineage>
</organism>
<reference evidence="3" key="2">
    <citation type="submission" date="2015-01" db="EMBL/GenBank/DDBJ databases">
        <title>Evolutionary Origins and Diversification of the Mycorrhizal Mutualists.</title>
        <authorList>
            <consortium name="DOE Joint Genome Institute"/>
            <consortium name="Mycorrhizal Genomics Consortium"/>
            <person name="Kohler A."/>
            <person name="Kuo A."/>
            <person name="Nagy L.G."/>
            <person name="Floudas D."/>
            <person name="Copeland A."/>
            <person name="Barry K.W."/>
            <person name="Cichocki N."/>
            <person name="Veneault-Fourrey C."/>
            <person name="LaButti K."/>
            <person name="Lindquist E.A."/>
            <person name="Lipzen A."/>
            <person name="Lundell T."/>
            <person name="Morin E."/>
            <person name="Murat C."/>
            <person name="Riley R."/>
            <person name="Ohm R."/>
            <person name="Sun H."/>
            <person name="Tunlid A."/>
            <person name="Henrissat B."/>
            <person name="Grigoriev I.V."/>
            <person name="Hibbett D.S."/>
            <person name="Martin F."/>
        </authorList>
    </citation>
    <scope>NUCLEOTIDE SEQUENCE [LARGE SCALE GENOMIC DNA]</scope>
    <source>
        <strain evidence="3">Marx 270</strain>
    </source>
</reference>
<dbReference type="InParanoid" id="A0A0C3P312"/>
<sequence>MSIRTTPNAHHYPRAYLRMHRHPEQGWHSRGSTPFPTTPRWSCVGLPPEDAPCPGCALDALDCHLEFGTPPAHSQSTLSEPHNPPGSWRAHYTAGSSPNSTSQLSPLDVPTLISSWTPTSTTPSERSYTTASRPAEMRTNLNLRSPSNRNLASPTTHVFNWTDSTPRIPNTIHATVTPTPKSVPQVKNIPSLLTTRQAIDQPSGQTASNEPVRVCV</sequence>
<accession>A0A0C3P312</accession>
<protein>
    <submittedName>
        <fullName evidence="2">Uncharacterized protein</fullName>
    </submittedName>
</protein>
<dbReference type="AlphaFoldDB" id="A0A0C3P312"/>
<proteinExistence type="predicted"/>
<dbReference type="OrthoDB" id="2677939at2759"/>